<dbReference type="PANTHER" id="PTHR43740">
    <property type="entry name" value="LEUCYL-TRNA SYNTHETASE"/>
    <property type="match status" value="1"/>
</dbReference>
<accession>A0A1F5SEK7</accession>
<proteinExistence type="inferred from homology"/>
<reference evidence="14 15" key="1">
    <citation type="journal article" date="2016" name="Nat. Commun.">
        <title>Thousands of microbial genomes shed light on interconnected biogeochemical processes in an aquifer system.</title>
        <authorList>
            <person name="Anantharaman K."/>
            <person name="Brown C.T."/>
            <person name="Hug L.A."/>
            <person name="Sharon I."/>
            <person name="Castelle C.J."/>
            <person name="Probst A.J."/>
            <person name="Thomas B.C."/>
            <person name="Singh A."/>
            <person name="Wilkins M.J."/>
            <person name="Karaoz U."/>
            <person name="Brodie E.L."/>
            <person name="Williams K.H."/>
            <person name="Hubbard S.S."/>
            <person name="Banfield J.F."/>
        </authorList>
    </citation>
    <scope>NUCLEOTIDE SEQUENCE [LARGE SCALE GENOMIC DNA]</scope>
</reference>
<feature type="short sequence motif" description="'KMSKS' region" evidence="9">
    <location>
        <begin position="601"/>
        <end position="605"/>
    </location>
</feature>
<dbReference type="PRINTS" id="PR00985">
    <property type="entry name" value="TRNASYNTHLEU"/>
</dbReference>
<feature type="domain" description="Leucyl-tRNA synthetase editing" evidence="13">
    <location>
        <begin position="220"/>
        <end position="423"/>
    </location>
</feature>
<evidence type="ECO:0000256" key="5">
    <source>
        <dbReference type="ARBA" id="ARBA00022840"/>
    </source>
</evidence>
<keyword evidence="5 9" id="KW-0067">ATP-binding</keyword>
<comment type="catalytic activity">
    <reaction evidence="8 9">
        <text>tRNA(Leu) + L-leucine + ATP = L-leucyl-tRNA(Leu) + AMP + diphosphate</text>
        <dbReference type="Rhea" id="RHEA:11688"/>
        <dbReference type="Rhea" id="RHEA-COMP:9613"/>
        <dbReference type="Rhea" id="RHEA-COMP:9622"/>
        <dbReference type="ChEBI" id="CHEBI:30616"/>
        <dbReference type="ChEBI" id="CHEBI:33019"/>
        <dbReference type="ChEBI" id="CHEBI:57427"/>
        <dbReference type="ChEBI" id="CHEBI:78442"/>
        <dbReference type="ChEBI" id="CHEBI:78494"/>
        <dbReference type="ChEBI" id="CHEBI:456215"/>
        <dbReference type="EC" id="6.1.1.4"/>
    </reaction>
</comment>
<dbReference type="FunFam" id="1.10.730.10:FF:000002">
    <property type="entry name" value="Leucine--tRNA ligase"/>
    <property type="match status" value="1"/>
</dbReference>
<dbReference type="InterPro" id="IPR025709">
    <property type="entry name" value="Leu_tRNA-synth_edit"/>
</dbReference>
<evidence type="ECO:0000256" key="7">
    <source>
        <dbReference type="ARBA" id="ARBA00023146"/>
    </source>
</evidence>
<dbReference type="SUPFAM" id="SSF50677">
    <property type="entry name" value="ValRS/IleRS/LeuRS editing domain"/>
    <property type="match status" value="1"/>
</dbReference>
<evidence type="ECO:0000313" key="15">
    <source>
        <dbReference type="Proteomes" id="UP000178367"/>
    </source>
</evidence>
<evidence type="ECO:0000256" key="4">
    <source>
        <dbReference type="ARBA" id="ARBA00022741"/>
    </source>
</evidence>
<keyword evidence="4 9" id="KW-0547">Nucleotide-binding</keyword>
<evidence type="ECO:0000259" key="13">
    <source>
        <dbReference type="Pfam" id="PF13603"/>
    </source>
</evidence>
<feature type="binding site" evidence="9">
    <location>
        <position position="604"/>
    </location>
    <ligand>
        <name>ATP</name>
        <dbReference type="ChEBI" id="CHEBI:30616"/>
    </ligand>
</feature>
<dbReference type="GO" id="GO:0005524">
    <property type="term" value="F:ATP binding"/>
    <property type="evidence" value="ECO:0007669"/>
    <property type="project" value="UniProtKB-UniRule"/>
</dbReference>
<comment type="similarity">
    <text evidence="1 9 10">Belongs to the class-I aminoacyl-tRNA synthetase family.</text>
</comment>
<dbReference type="STRING" id="1797994.A2227_07500"/>
<keyword evidence="3 9" id="KW-0436">Ligase</keyword>
<organism evidence="14 15">
    <name type="scientific">Candidatus Falkowbacteria bacterium RIFOXYA2_FULL_47_19</name>
    <dbReference type="NCBI Taxonomy" id="1797994"/>
    <lineage>
        <taxon>Bacteria</taxon>
        <taxon>Candidatus Falkowiibacteriota</taxon>
    </lineage>
</organism>
<dbReference type="InterPro" id="IPR002300">
    <property type="entry name" value="aa-tRNA-synth_Ia"/>
</dbReference>
<dbReference type="CDD" id="cd07958">
    <property type="entry name" value="Anticodon_Ia_Leu_BEm"/>
    <property type="match status" value="1"/>
</dbReference>
<feature type="domain" description="Methionyl/Valyl/Leucyl/Isoleucyl-tRNA synthetase anticodon-binding" evidence="12">
    <location>
        <begin position="671"/>
        <end position="787"/>
    </location>
</feature>
<dbReference type="Gene3D" id="3.90.740.10">
    <property type="entry name" value="Valyl/Leucyl/Isoleucyl-tRNA synthetase, editing domain"/>
    <property type="match status" value="1"/>
</dbReference>
<dbReference type="Pfam" id="PF08264">
    <property type="entry name" value="Anticodon_1"/>
    <property type="match status" value="1"/>
</dbReference>
<name>A0A1F5SEK7_9BACT</name>
<dbReference type="GO" id="GO:0004823">
    <property type="term" value="F:leucine-tRNA ligase activity"/>
    <property type="evidence" value="ECO:0007669"/>
    <property type="project" value="UniProtKB-UniRule"/>
</dbReference>
<dbReference type="InterPro" id="IPR014729">
    <property type="entry name" value="Rossmann-like_a/b/a_fold"/>
</dbReference>
<dbReference type="Proteomes" id="UP000178367">
    <property type="component" value="Unassembled WGS sequence"/>
</dbReference>
<feature type="domain" description="Aminoacyl-tRNA synthetase class Ia" evidence="11">
    <location>
        <begin position="13"/>
        <end position="213"/>
    </location>
</feature>
<dbReference type="CDD" id="cd00812">
    <property type="entry name" value="LeuRS_core"/>
    <property type="match status" value="1"/>
</dbReference>
<dbReference type="InterPro" id="IPR009080">
    <property type="entry name" value="tRNAsynth_Ia_anticodon-bd"/>
</dbReference>
<dbReference type="GO" id="GO:0006429">
    <property type="term" value="P:leucyl-tRNA aminoacylation"/>
    <property type="evidence" value="ECO:0007669"/>
    <property type="project" value="UniProtKB-UniRule"/>
</dbReference>
<dbReference type="SUPFAM" id="SSF47323">
    <property type="entry name" value="Anticodon-binding domain of a subclass of class I aminoacyl-tRNA synthetases"/>
    <property type="match status" value="1"/>
</dbReference>
<dbReference type="InterPro" id="IPR013155">
    <property type="entry name" value="M/V/L/I-tRNA-synth_anticd-bd"/>
</dbReference>
<dbReference type="Pfam" id="PF13603">
    <property type="entry name" value="tRNA-synt_1_2"/>
    <property type="match status" value="1"/>
</dbReference>
<evidence type="ECO:0000259" key="11">
    <source>
        <dbReference type="Pfam" id="PF00133"/>
    </source>
</evidence>
<evidence type="ECO:0000256" key="8">
    <source>
        <dbReference type="ARBA" id="ARBA00047469"/>
    </source>
</evidence>
<dbReference type="Gene3D" id="3.40.50.620">
    <property type="entry name" value="HUPs"/>
    <property type="match status" value="1"/>
</dbReference>
<dbReference type="NCBIfam" id="TIGR00396">
    <property type="entry name" value="leuS_bact"/>
    <property type="match status" value="1"/>
</dbReference>
<dbReference type="Gene3D" id="1.10.730.10">
    <property type="entry name" value="Isoleucyl-tRNA Synthetase, Domain 1"/>
    <property type="match status" value="2"/>
</dbReference>
<dbReference type="PANTHER" id="PTHR43740:SF2">
    <property type="entry name" value="LEUCINE--TRNA LIGASE, MITOCHONDRIAL"/>
    <property type="match status" value="1"/>
</dbReference>
<dbReference type="InterPro" id="IPR002302">
    <property type="entry name" value="Leu-tRNA-ligase"/>
</dbReference>
<comment type="subcellular location">
    <subcellularLocation>
        <location evidence="9">Cytoplasm</location>
    </subcellularLocation>
</comment>
<comment type="caution">
    <text evidence="9">Lacks conserved residue(s) required for the propagation of feature annotation.</text>
</comment>
<feature type="domain" description="Aminoacyl-tRNA synthetase class Ia" evidence="11">
    <location>
        <begin position="437"/>
        <end position="637"/>
    </location>
</feature>
<evidence type="ECO:0000259" key="12">
    <source>
        <dbReference type="Pfam" id="PF08264"/>
    </source>
</evidence>
<evidence type="ECO:0000313" key="14">
    <source>
        <dbReference type="EMBL" id="OGF25160.1"/>
    </source>
</evidence>
<dbReference type="EMBL" id="MFGB01000023">
    <property type="protein sequence ID" value="OGF25160.1"/>
    <property type="molecule type" value="Genomic_DNA"/>
</dbReference>
<dbReference type="InterPro" id="IPR009008">
    <property type="entry name" value="Val/Leu/Ile-tRNA-synth_edit"/>
</dbReference>
<dbReference type="SUPFAM" id="SSF52374">
    <property type="entry name" value="Nucleotidylyl transferase"/>
    <property type="match status" value="1"/>
</dbReference>
<dbReference type="EC" id="6.1.1.4" evidence="9"/>
<keyword evidence="6 9" id="KW-0648">Protein biosynthesis</keyword>
<dbReference type="GO" id="GO:0002161">
    <property type="term" value="F:aminoacyl-tRNA deacylase activity"/>
    <property type="evidence" value="ECO:0007669"/>
    <property type="project" value="InterPro"/>
</dbReference>
<protein>
    <recommendedName>
        <fullName evidence="9">Leucine--tRNA ligase</fullName>
        <ecNumber evidence="9">6.1.1.4</ecNumber>
    </recommendedName>
    <alternativeName>
        <fullName evidence="9">Leucyl-tRNA synthetase</fullName>
        <shortName evidence="9">LeuRS</shortName>
    </alternativeName>
</protein>
<evidence type="ECO:0000256" key="1">
    <source>
        <dbReference type="ARBA" id="ARBA00005594"/>
    </source>
</evidence>
<evidence type="ECO:0000256" key="2">
    <source>
        <dbReference type="ARBA" id="ARBA00022490"/>
    </source>
</evidence>
<dbReference type="InterPro" id="IPR001412">
    <property type="entry name" value="aa-tRNA-synth_I_CS"/>
</dbReference>
<keyword evidence="7 9" id="KW-0030">Aminoacyl-tRNA synthetase</keyword>
<gene>
    <name evidence="9" type="primary">leuS</name>
    <name evidence="14" type="ORF">A2227_07500</name>
</gene>
<dbReference type="HAMAP" id="MF_00049_B">
    <property type="entry name" value="Leu_tRNA_synth_B"/>
    <property type="match status" value="1"/>
</dbReference>
<dbReference type="AlphaFoldDB" id="A0A1F5SEK7"/>
<dbReference type="GO" id="GO:0005829">
    <property type="term" value="C:cytosol"/>
    <property type="evidence" value="ECO:0007669"/>
    <property type="project" value="TreeGrafter"/>
</dbReference>
<comment type="caution">
    <text evidence="14">The sequence shown here is derived from an EMBL/GenBank/DDBJ whole genome shotgun (WGS) entry which is preliminary data.</text>
</comment>
<dbReference type="Pfam" id="PF00133">
    <property type="entry name" value="tRNA-synt_1"/>
    <property type="match status" value="2"/>
</dbReference>
<evidence type="ECO:0000256" key="6">
    <source>
        <dbReference type="ARBA" id="ARBA00022917"/>
    </source>
</evidence>
<dbReference type="FunFam" id="3.40.50.620:FF:000056">
    <property type="entry name" value="Leucine--tRNA ligase"/>
    <property type="match status" value="1"/>
</dbReference>
<dbReference type="PROSITE" id="PS00178">
    <property type="entry name" value="AA_TRNA_LIGASE_I"/>
    <property type="match status" value="1"/>
</dbReference>
<keyword evidence="2 9" id="KW-0963">Cytoplasm</keyword>
<evidence type="ECO:0000256" key="3">
    <source>
        <dbReference type="ARBA" id="ARBA00022598"/>
    </source>
</evidence>
<sequence length="827" mass="94038">MENYNFRQIEIKWADRWVGEKIFTPDLKSAKNPFYALFMFPYPSAEGLHIGNFYAFTSVDVMAKYKKLKGYDVFEPIGFDAFGIHSENYALKIGETPAAMLARTIANFRRQLSSAGLGCDWTRVVDTTTPEYYKWTEWIFTKLFEKGLAYQKEALLNWCPSCKTVLADEQIEGGVCERCKTQPVKKTMKQWFFKITAYAQRLLDGLDSMDWSDITKYAQRNWIGRSEGAIVKFTIADCRLPIKVFTTRPDTLFGATYFVLAPEHGIIRELKPHIKNWDEAEKYIKEAGAKSDLERTENKEKTGVKLEGVYAVNPVNDEKIPVFIADYVLTGYGTGAIMAVPAHDARDYDFAVKYNLSIKEVVRHMNEENQNANLKMQNDNLKFKNIIKNDADNCFAGEGISINSGFLDGLTTAEAKEKMIAWLFKKGLGERKVNYRLRDWCISRQRYWGPPVPVVYCAKCGTVAVPEKDLPVVLPEMKKGWEPAGDGRGPLAKVESFMKTVCPKCGGPGTREADVMDNFLDSAWYFFRYLSPADDKHIFEPELGKKWLPVDLYVGGNEHAVLHLMYTRFITMALKDLGLIDFDNPFKRFRANGMILKDGKKMSKSKGNVINPEEYGEKVGYDALKTYLLFLGPLSEDRSFTDAGVLGAKRWADKVARLSIKVNKDAKDDDAVTRKLHKTIRAVEADFEEQKYNTAIARLMEMTNVLTAAAGISQDTWNKFIILTAPFLPALAEELWSEAGHKESIFLNGVWPEYDEDLAREETIELVVQVNSRLRDKIMVPADISEEAAKETALKSEKLKKWTEGKEILKVIYIKGRLVNIVVKDSQ</sequence>
<evidence type="ECO:0000256" key="9">
    <source>
        <dbReference type="HAMAP-Rule" id="MF_00049"/>
    </source>
</evidence>
<evidence type="ECO:0000256" key="10">
    <source>
        <dbReference type="RuleBase" id="RU363035"/>
    </source>
</evidence>